<feature type="domain" description="Hemerythrin-like" evidence="2">
    <location>
        <begin position="19"/>
        <end position="146"/>
    </location>
</feature>
<sequence length="220" mass="23872">MTKEAPEHPTAVVETRLAHEVHRAATTLLADAAVDPSVPLTALAQLRDFVVANLGHHHETEDNDLWPRIIAAAPDTRHALEALSEQHERLDEELDVLSAVILREDAVADGDAMAAVRTALRDAAAALRDTVHEHLAHEEPLLLPALRDHISPAEWQDFARRVIATTPPVAGHLMVGLLDEVGTPAEVELVLAGLPEPVRPLLPAMRRQAADDLRVLRAAS</sequence>
<dbReference type="Gene3D" id="1.20.120.520">
    <property type="entry name" value="nmb1532 protein domain like"/>
    <property type="match status" value="1"/>
</dbReference>
<evidence type="ECO:0000313" key="4">
    <source>
        <dbReference type="Proteomes" id="UP000249616"/>
    </source>
</evidence>
<feature type="coiled-coil region" evidence="1">
    <location>
        <begin position="73"/>
        <end position="100"/>
    </location>
</feature>
<dbReference type="EMBL" id="CP030073">
    <property type="protein sequence ID" value="AWW36012.1"/>
    <property type="molecule type" value="Genomic_DNA"/>
</dbReference>
<accession>A0A2Z4ISQ5</accession>
<proteinExistence type="predicted"/>
<keyword evidence="1" id="KW-0175">Coiled coil</keyword>
<dbReference type="RefSeq" id="WP_112438050.1">
    <property type="nucleotide sequence ID" value="NZ_CP030073.1"/>
</dbReference>
<dbReference type="InterPro" id="IPR012312">
    <property type="entry name" value="Hemerythrin-like"/>
</dbReference>
<dbReference type="Pfam" id="PF01814">
    <property type="entry name" value="Hemerythrin"/>
    <property type="match status" value="1"/>
</dbReference>
<dbReference type="KEGG" id="scad:DN051_04580"/>
<organism evidence="3 4">
    <name type="scientific">Streptomyces cadmiisoli</name>
    <dbReference type="NCBI Taxonomy" id="2184053"/>
    <lineage>
        <taxon>Bacteria</taxon>
        <taxon>Bacillati</taxon>
        <taxon>Actinomycetota</taxon>
        <taxon>Actinomycetes</taxon>
        <taxon>Kitasatosporales</taxon>
        <taxon>Streptomycetaceae</taxon>
        <taxon>Streptomyces</taxon>
        <taxon>Streptomyces aurantiacus group</taxon>
    </lineage>
</organism>
<gene>
    <name evidence="3" type="ORF">DN051_04580</name>
</gene>
<dbReference type="Proteomes" id="UP000249616">
    <property type="component" value="Chromosome"/>
</dbReference>
<protein>
    <submittedName>
        <fullName evidence="3">Hemerythrin domain-containing protein</fullName>
    </submittedName>
</protein>
<evidence type="ECO:0000256" key="1">
    <source>
        <dbReference type="SAM" id="Coils"/>
    </source>
</evidence>
<dbReference type="AlphaFoldDB" id="A0A2Z4ISQ5"/>
<name>A0A2Z4ISQ5_9ACTN</name>
<reference evidence="3 4" key="1">
    <citation type="journal article" date="2019" name="Int. J. Syst. Evol. Microbiol.">
        <title>Streptomyces cadmiisoli sp. nov., a novel actinomycete isolated from cadmium-contaminated soil.</title>
        <authorList>
            <person name="Li K."/>
            <person name="Tang X."/>
            <person name="Zhao J."/>
            <person name="Guo Y."/>
            <person name="Tang Y."/>
            <person name="Gao J."/>
        </authorList>
    </citation>
    <scope>NUCLEOTIDE SEQUENCE [LARGE SCALE GENOMIC DNA]</scope>
    <source>
        <strain evidence="3 4">ZFG47</strain>
    </source>
</reference>
<keyword evidence="4" id="KW-1185">Reference proteome</keyword>
<evidence type="ECO:0000313" key="3">
    <source>
        <dbReference type="EMBL" id="AWW36012.1"/>
    </source>
</evidence>
<evidence type="ECO:0000259" key="2">
    <source>
        <dbReference type="Pfam" id="PF01814"/>
    </source>
</evidence>